<proteinExistence type="predicted"/>
<name>I3E4E9_BACMT</name>
<gene>
    <name evidence="3" type="ORF">PB1_00455</name>
</gene>
<dbReference type="eggNOG" id="ENOG50334S8">
    <property type="taxonomic scope" value="Bacteria"/>
</dbReference>
<accession>I3E4E9</accession>
<dbReference type="Proteomes" id="UP000010523">
    <property type="component" value="Unassembled WGS sequence"/>
</dbReference>
<reference evidence="3 4" key="1">
    <citation type="journal article" date="2012" name="Appl. Environ. Microbiol.">
        <title>Genome Sequence of Thermotolerant Bacillus methanolicus: Features and Regulation Related to Methylotrophy and Production of L-Lysine and L-Glutamate from Methanol.</title>
        <authorList>
            <person name="Heggeset T.M."/>
            <person name="Krog A."/>
            <person name="Balzer S."/>
            <person name="Wentzel A."/>
            <person name="Ellingsen T.E."/>
            <person name="Brautaset T."/>
        </authorList>
    </citation>
    <scope>NUCLEOTIDE SEQUENCE [LARGE SCALE GENOMIC DNA]</scope>
    <source>
        <strain evidence="3 4">PB1</strain>
    </source>
</reference>
<dbReference type="STRING" id="997296.PB1_00455"/>
<evidence type="ECO:0000259" key="2">
    <source>
        <dbReference type="SMART" id="SM00914"/>
    </source>
</evidence>
<evidence type="ECO:0000256" key="1">
    <source>
        <dbReference type="SAM" id="MobiDB-lite"/>
    </source>
</evidence>
<dbReference type="EMBL" id="AFEU01000001">
    <property type="protein sequence ID" value="EIJ81370.1"/>
    <property type="molecule type" value="Genomic_DNA"/>
</dbReference>
<dbReference type="Pfam" id="PF08858">
    <property type="entry name" value="IDEAL"/>
    <property type="match status" value="1"/>
</dbReference>
<feature type="region of interest" description="Disordered" evidence="1">
    <location>
        <begin position="108"/>
        <end position="133"/>
    </location>
</feature>
<dbReference type="OrthoDB" id="2427704at2"/>
<dbReference type="AlphaFoldDB" id="I3E4E9"/>
<protein>
    <recommendedName>
        <fullName evidence="2">IDEAL domain-containing protein</fullName>
    </recommendedName>
</protein>
<evidence type="ECO:0000313" key="4">
    <source>
        <dbReference type="Proteomes" id="UP000010523"/>
    </source>
</evidence>
<dbReference type="RefSeq" id="WP_003350048.1">
    <property type="nucleotide sequence ID" value="NZ_AFEU01000001.1"/>
</dbReference>
<dbReference type="PATRIC" id="fig|997296.3.peg.132"/>
<sequence length="133" mass="15111">MLIVPDNNQFESGDWVKGKTRNGELIRGYIESIDFLQGIVKVHVVESDNKKTIGKQVGVLINWIEKLPVSTEINEEQILQLIDLALLTKDEQWFNDLSVKLDSHKKASKENAKKNHDNPINNNRIGKFDAKGC</sequence>
<keyword evidence="4" id="KW-1185">Reference proteome</keyword>
<evidence type="ECO:0000313" key="3">
    <source>
        <dbReference type="EMBL" id="EIJ81370.1"/>
    </source>
</evidence>
<feature type="compositionally biased region" description="Basic and acidic residues" evidence="1">
    <location>
        <begin position="108"/>
        <end position="117"/>
    </location>
</feature>
<organism evidence="3 4">
    <name type="scientific">Bacillus methanolicus PB1</name>
    <dbReference type="NCBI Taxonomy" id="997296"/>
    <lineage>
        <taxon>Bacteria</taxon>
        <taxon>Bacillati</taxon>
        <taxon>Bacillota</taxon>
        <taxon>Bacilli</taxon>
        <taxon>Bacillales</taxon>
        <taxon>Bacillaceae</taxon>
        <taxon>Bacillus</taxon>
    </lineage>
</organism>
<dbReference type="SMART" id="SM00914">
    <property type="entry name" value="IDEAL"/>
    <property type="match status" value="1"/>
</dbReference>
<feature type="domain" description="IDEAL" evidence="2">
    <location>
        <begin position="66"/>
        <end position="101"/>
    </location>
</feature>
<dbReference type="InterPro" id="IPR014957">
    <property type="entry name" value="IDEAL_dom"/>
</dbReference>
<comment type="caution">
    <text evidence="3">The sequence shown here is derived from an EMBL/GenBank/DDBJ whole genome shotgun (WGS) entry which is preliminary data.</text>
</comment>